<dbReference type="InterPro" id="IPR001296">
    <property type="entry name" value="Glyco_trans_1"/>
</dbReference>
<evidence type="ECO:0000313" key="3">
    <source>
        <dbReference type="EMBL" id="EOZ92014.1"/>
    </source>
</evidence>
<gene>
    <name evidence="3" type="ORF">A33Q_4107</name>
</gene>
<accession>S2CZH4</accession>
<name>S2CZH4_INDAL</name>
<dbReference type="EC" id="2.4.1.-" evidence="3"/>
<keyword evidence="3" id="KW-0328">Glycosyltransferase</keyword>
<evidence type="ECO:0000259" key="2">
    <source>
        <dbReference type="Pfam" id="PF13439"/>
    </source>
</evidence>
<dbReference type="PANTHER" id="PTHR46401:SF8">
    <property type="entry name" value="BLL6006 PROTEIN"/>
    <property type="match status" value="1"/>
</dbReference>
<dbReference type="Pfam" id="PF13439">
    <property type="entry name" value="Glyco_transf_4"/>
    <property type="match status" value="1"/>
</dbReference>
<dbReference type="SUPFAM" id="SSF53756">
    <property type="entry name" value="UDP-Glycosyltransferase/glycogen phosphorylase"/>
    <property type="match status" value="1"/>
</dbReference>
<reference evidence="3 4" key="1">
    <citation type="journal article" date="2013" name="Genome Announc.">
        <title>Draft Genome Sequence of Indibacter alkaliphilus Strain LW1T, Isolated from Lonar Lake, a Haloalkaline Lake in the Buldana District of Maharashtra, India.</title>
        <authorList>
            <person name="Singh A."/>
            <person name="Kumar Jangir P."/>
            <person name="Sharma R."/>
            <person name="Singh A."/>
            <person name="Kumar Pinnaka A."/>
            <person name="Shivaji S."/>
        </authorList>
    </citation>
    <scope>NUCLEOTIDE SEQUENCE [LARGE SCALE GENOMIC DNA]</scope>
    <source>
        <strain evidence="4">CCUG 57479 / KCTC 22604 / LW1</strain>
    </source>
</reference>
<dbReference type="OrthoDB" id="9792269at2"/>
<dbReference type="AlphaFoldDB" id="S2CZH4"/>
<protein>
    <submittedName>
        <fullName evidence="3">Alpha-D-GlcNAc alpha-1,2-L-rhamnosyltransferase</fullName>
        <ecNumber evidence="3">2.4.1.-</ecNumber>
    </submittedName>
</protein>
<dbReference type="Gene3D" id="3.40.50.2000">
    <property type="entry name" value="Glycogen Phosphorylase B"/>
    <property type="match status" value="2"/>
</dbReference>
<comment type="caution">
    <text evidence="3">The sequence shown here is derived from an EMBL/GenBank/DDBJ whole genome shotgun (WGS) entry which is preliminary data.</text>
</comment>
<dbReference type="GO" id="GO:0016757">
    <property type="term" value="F:glycosyltransferase activity"/>
    <property type="evidence" value="ECO:0007669"/>
    <property type="project" value="UniProtKB-KW"/>
</dbReference>
<dbReference type="RefSeq" id="WP_009033142.1">
    <property type="nucleotide sequence ID" value="NZ_ALWO02000052.1"/>
</dbReference>
<keyword evidence="3" id="KW-0808">Transferase</keyword>
<proteinExistence type="predicted"/>
<evidence type="ECO:0000313" key="4">
    <source>
        <dbReference type="Proteomes" id="UP000006073"/>
    </source>
</evidence>
<keyword evidence="4" id="KW-1185">Reference proteome</keyword>
<evidence type="ECO:0000259" key="1">
    <source>
        <dbReference type="Pfam" id="PF00534"/>
    </source>
</evidence>
<dbReference type="Proteomes" id="UP000006073">
    <property type="component" value="Unassembled WGS sequence"/>
</dbReference>
<organism evidence="3 4">
    <name type="scientific">Indibacter alkaliphilus (strain CCUG 57479 / KCTC 22604 / LW1)</name>
    <dbReference type="NCBI Taxonomy" id="1189612"/>
    <lineage>
        <taxon>Bacteria</taxon>
        <taxon>Pseudomonadati</taxon>
        <taxon>Bacteroidota</taxon>
        <taxon>Cytophagia</taxon>
        <taxon>Cytophagales</taxon>
        <taxon>Cyclobacteriaceae</taxon>
    </lineage>
</organism>
<dbReference type="PANTHER" id="PTHR46401">
    <property type="entry name" value="GLYCOSYLTRANSFERASE WBBK-RELATED"/>
    <property type="match status" value="1"/>
</dbReference>
<dbReference type="EMBL" id="ALWO02000052">
    <property type="protein sequence ID" value="EOZ92014.1"/>
    <property type="molecule type" value="Genomic_DNA"/>
</dbReference>
<dbReference type="eggNOG" id="COG0438">
    <property type="taxonomic scope" value="Bacteria"/>
</dbReference>
<feature type="domain" description="Glycosyltransferase subfamily 4-like N-terminal" evidence="2">
    <location>
        <begin position="24"/>
        <end position="182"/>
    </location>
</feature>
<dbReference type="STRING" id="1189612.A33Q_4107"/>
<dbReference type="InterPro" id="IPR028098">
    <property type="entry name" value="Glyco_trans_4-like_N"/>
</dbReference>
<sequence>MSDTTLKTPLKVAILGAKGYPYVYGGYDTLVKELGERLVKRGVEVRVYCHRALFPKKPPMVNGIKLFYTPAIETKSLTQLSHSFISMMHACLSDVDVIFVVNSGNGPYGLISKIFRKPTAINVDGLEWLRPKWRGLGSRYFKFASRLATKFYDRIVTDSDEMQRIYQEMFKADSTVIAYGANPANHSNPELLKKWNLKPNEYYLIVGRLVQDNNADLILGGFQKSSTDKKLVIVGDVPFEDEFANKLKNIKDERVLFTGYVKDTEELKSLYNLSYAYFHGHEYGGTNPAMLKALGYGCAILALDTVFNREMLQDGKHGIFFQKDFDAVKDCIHKVEQLPEKMETLRNTARSGLTARYNWDNVTEAYLQLFLELKKS</sequence>
<dbReference type="Pfam" id="PF00534">
    <property type="entry name" value="Glycos_transf_1"/>
    <property type="match status" value="1"/>
</dbReference>
<feature type="domain" description="Glycosyl transferase family 1" evidence="1">
    <location>
        <begin position="192"/>
        <end position="350"/>
    </location>
</feature>